<evidence type="ECO:0008006" key="4">
    <source>
        <dbReference type="Google" id="ProtNLM"/>
    </source>
</evidence>
<protein>
    <recommendedName>
        <fullName evidence="4">SH3 domain-containing protein</fullName>
    </recommendedName>
</protein>
<reference evidence="2 3" key="1">
    <citation type="submission" date="2018-10" db="EMBL/GenBank/DDBJ databases">
        <title>Sequencing the genomes of 1000 actinobacteria strains.</title>
        <authorList>
            <person name="Klenk H.-P."/>
        </authorList>
    </citation>
    <scope>NUCLEOTIDE SEQUENCE [LARGE SCALE GENOMIC DNA]</scope>
    <source>
        <strain evidence="2 3">DSM 43800</strain>
    </source>
</reference>
<feature type="signal peptide" evidence="1">
    <location>
        <begin position="1"/>
        <end position="25"/>
    </location>
</feature>
<sequence>MDKVRPFLVAVSALAALTGVGAVGAGTASAEAFSVQEARTLCYANDVDVRYSPGGSPTGRLVYRNQSVNVIDHRDGVWWQINSPYSGYVLAAYFC</sequence>
<organism evidence="2 3">
    <name type="scientific">Saccharothrix australiensis</name>
    <dbReference type="NCBI Taxonomy" id="2072"/>
    <lineage>
        <taxon>Bacteria</taxon>
        <taxon>Bacillati</taxon>
        <taxon>Actinomycetota</taxon>
        <taxon>Actinomycetes</taxon>
        <taxon>Pseudonocardiales</taxon>
        <taxon>Pseudonocardiaceae</taxon>
        <taxon>Saccharothrix</taxon>
    </lineage>
</organism>
<dbReference type="Proteomes" id="UP000282084">
    <property type="component" value="Unassembled WGS sequence"/>
</dbReference>
<keyword evidence="1" id="KW-0732">Signal</keyword>
<dbReference type="RefSeq" id="WP_121005916.1">
    <property type="nucleotide sequence ID" value="NZ_RBXO01000001.1"/>
</dbReference>
<feature type="chain" id="PRO_5039168608" description="SH3 domain-containing protein" evidence="1">
    <location>
        <begin position="26"/>
        <end position="95"/>
    </location>
</feature>
<evidence type="ECO:0000313" key="3">
    <source>
        <dbReference type="Proteomes" id="UP000282084"/>
    </source>
</evidence>
<dbReference type="AlphaFoldDB" id="A0A495VY36"/>
<gene>
    <name evidence="2" type="ORF">C8E97_2960</name>
</gene>
<dbReference type="EMBL" id="RBXO01000001">
    <property type="protein sequence ID" value="RKT54341.1"/>
    <property type="molecule type" value="Genomic_DNA"/>
</dbReference>
<name>A0A495VY36_9PSEU</name>
<evidence type="ECO:0000313" key="2">
    <source>
        <dbReference type="EMBL" id="RKT54341.1"/>
    </source>
</evidence>
<keyword evidence="3" id="KW-1185">Reference proteome</keyword>
<proteinExistence type="predicted"/>
<accession>A0A495VY36</accession>
<evidence type="ECO:0000256" key="1">
    <source>
        <dbReference type="SAM" id="SignalP"/>
    </source>
</evidence>
<comment type="caution">
    <text evidence="2">The sequence shown here is derived from an EMBL/GenBank/DDBJ whole genome shotgun (WGS) entry which is preliminary data.</text>
</comment>
<dbReference type="OrthoDB" id="3698025at2"/>